<feature type="domain" description="ER-bound oxygenase mpaB/mpaB'/Rubber oxygenase catalytic" evidence="1">
    <location>
        <begin position="16"/>
        <end position="251"/>
    </location>
</feature>
<proteinExistence type="predicted"/>
<evidence type="ECO:0000313" key="2">
    <source>
        <dbReference type="EMBL" id="SCG18532.1"/>
    </source>
</evidence>
<dbReference type="RefSeq" id="WP_089002134.1">
    <property type="nucleotide sequence ID" value="NZ_JBFAAC010000003.1"/>
</dbReference>
<sequence length="285" mass="31416">MDSDDLGLFGPGSVTWKVHEEPILIVAGLRSLYLQSLHPRAMAGVAQNSNYRSDAWGRLVRTATYVGTTIYGTTAEAEAAGLRVRRRHARLRATDLFTGEEFRVDDPDLLRWVHVTEVESFLDTARRAGLPLTADEVDGYYTEQRRSAALVGLDPETVPGTAAEVADYYRRVRPELRMTREAAETALFLTAPPIPWKLSLPARIGLNLGPPRWAYFGIAGTALALLPAWARRMYGGLGLPTTALSADLSVRALRLTLATLPRRWREGPLQQAAKERAARLTGTPV</sequence>
<dbReference type="GO" id="GO:0016491">
    <property type="term" value="F:oxidoreductase activity"/>
    <property type="evidence" value="ECO:0007669"/>
    <property type="project" value="InterPro"/>
</dbReference>
<reference evidence="2 3" key="1">
    <citation type="submission" date="2016-06" db="EMBL/GenBank/DDBJ databases">
        <authorList>
            <person name="Kjaerup R.B."/>
            <person name="Dalgaard T.S."/>
            <person name="Juul-Madsen H.R."/>
        </authorList>
    </citation>
    <scope>NUCLEOTIDE SEQUENCE [LARGE SCALE GENOMIC DNA]</scope>
    <source>
        <strain evidence="2 3">DSM 43913</strain>
    </source>
</reference>
<protein>
    <submittedName>
        <fullName evidence="2">Uncharacterized conserved protein, DUF2236 family</fullName>
    </submittedName>
</protein>
<name>A0A1C5GG30_MICEH</name>
<dbReference type="Pfam" id="PF09995">
    <property type="entry name" value="MPAB_Lcp_cat"/>
    <property type="match status" value="1"/>
</dbReference>
<dbReference type="PANTHER" id="PTHR36151">
    <property type="entry name" value="BLR2777 PROTEIN"/>
    <property type="match status" value="1"/>
</dbReference>
<dbReference type="EMBL" id="LT607733">
    <property type="protein sequence ID" value="SCG18532.1"/>
    <property type="molecule type" value="Genomic_DNA"/>
</dbReference>
<evidence type="ECO:0000259" key="1">
    <source>
        <dbReference type="Pfam" id="PF09995"/>
    </source>
</evidence>
<dbReference type="AlphaFoldDB" id="A0A1C5GG30"/>
<dbReference type="InterPro" id="IPR018713">
    <property type="entry name" value="MPAB/Lcp_cat_dom"/>
</dbReference>
<evidence type="ECO:0000313" key="3">
    <source>
        <dbReference type="Proteomes" id="UP000198251"/>
    </source>
</evidence>
<organism evidence="2 3">
    <name type="scientific">Micromonospora echinofusca</name>
    <dbReference type="NCBI Taxonomy" id="47858"/>
    <lineage>
        <taxon>Bacteria</taxon>
        <taxon>Bacillati</taxon>
        <taxon>Actinomycetota</taxon>
        <taxon>Actinomycetes</taxon>
        <taxon>Micromonosporales</taxon>
        <taxon>Micromonosporaceae</taxon>
        <taxon>Micromonospora</taxon>
    </lineage>
</organism>
<keyword evidence="3" id="KW-1185">Reference proteome</keyword>
<dbReference type="GeneID" id="95804567"/>
<dbReference type="PANTHER" id="PTHR36151:SF3">
    <property type="entry name" value="ER-BOUND OXYGENASE MPAB_MPAB'_RUBBER OXYGENASE CATALYTIC DOMAIN-CONTAINING PROTEIN"/>
    <property type="match status" value="1"/>
</dbReference>
<accession>A0A1C5GG30</accession>
<dbReference type="Proteomes" id="UP000198251">
    <property type="component" value="Chromosome I"/>
</dbReference>
<gene>
    <name evidence="2" type="ORF">GA0070610_4878</name>
</gene>